<organism evidence="2 3">
    <name type="scientific">Halocaridina rubra</name>
    <name type="common">Hawaiian red shrimp</name>
    <dbReference type="NCBI Taxonomy" id="373956"/>
    <lineage>
        <taxon>Eukaryota</taxon>
        <taxon>Metazoa</taxon>
        <taxon>Ecdysozoa</taxon>
        <taxon>Arthropoda</taxon>
        <taxon>Crustacea</taxon>
        <taxon>Multicrustacea</taxon>
        <taxon>Malacostraca</taxon>
        <taxon>Eumalacostraca</taxon>
        <taxon>Eucarida</taxon>
        <taxon>Decapoda</taxon>
        <taxon>Pleocyemata</taxon>
        <taxon>Caridea</taxon>
        <taxon>Atyoidea</taxon>
        <taxon>Atyidae</taxon>
        <taxon>Halocaridina</taxon>
    </lineage>
</organism>
<sequence length="123" mass="14776">MSVYCDRGGRREQGDMETIHPLRRPLMGEAERKLGSPIRAFTLVRLQIPSLQMSAFIFWMVNFQQRCRRTELTDKFFHIWYFVSASSCFVLHPVHCPWKNSWKSYWKSSKRFKEPFPVETLDR</sequence>
<name>A0AAN8XA22_HALRR</name>
<evidence type="ECO:0000313" key="2">
    <source>
        <dbReference type="EMBL" id="KAK7074764.1"/>
    </source>
</evidence>
<evidence type="ECO:0000256" key="1">
    <source>
        <dbReference type="SAM" id="Phobius"/>
    </source>
</evidence>
<keyword evidence="1" id="KW-1133">Transmembrane helix</keyword>
<accession>A0AAN8XA22</accession>
<feature type="transmembrane region" description="Helical" evidence="1">
    <location>
        <begin position="79"/>
        <end position="98"/>
    </location>
</feature>
<keyword evidence="3" id="KW-1185">Reference proteome</keyword>
<dbReference type="AlphaFoldDB" id="A0AAN8XA22"/>
<reference evidence="2 3" key="1">
    <citation type="submission" date="2023-11" db="EMBL/GenBank/DDBJ databases">
        <title>Halocaridina rubra genome assembly.</title>
        <authorList>
            <person name="Smith C."/>
        </authorList>
    </citation>
    <scope>NUCLEOTIDE SEQUENCE [LARGE SCALE GENOMIC DNA]</scope>
    <source>
        <strain evidence="2">EP-1</strain>
        <tissue evidence="2">Whole</tissue>
    </source>
</reference>
<comment type="caution">
    <text evidence="2">The sequence shown here is derived from an EMBL/GenBank/DDBJ whole genome shotgun (WGS) entry which is preliminary data.</text>
</comment>
<keyword evidence="1" id="KW-0472">Membrane</keyword>
<gene>
    <name evidence="2" type="ORF">SK128_008589</name>
</gene>
<proteinExistence type="predicted"/>
<protein>
    <submittedName>
        <fullName evidence="2">Uncharacterized protein</fullName>
    </submittedName>
</protein>
<dbReference type="EMBL" id="JAXCGZ010011465">
    <property type="protein sequence ID" value="KAK7074764.1"/>
    <property type="molecule type" value="Genomic_DNA"/>
</dbReference>
<evidence type="ECO:0000313" key="3">
    <source>
        <dbReference type="Proteomes" id="UP001381693"/>
    </source>
</evidence>
<keyword evidence="1" id="KW-0812">Transmembrane</keyword>
<dbReference type="Proteomes" id="UP001381693">
    <property type="component" value="Unassembled WGS sequence"/>
</dbReference>